<dbReference type="EMBL" id="FMJD01000008">
    <property type="protein sequence ID" value="SCM77392.1"/>
    <property type="molecule type" value="Genomic_DNA"/>
</dbReference>
<feature type="transmembrane region" description="Helical" evidence="1">
    <location>
        <begin position="182"/>
        <end position="202"/>
    </location>
</feature>
<evidence type="ECO:0000313" key="2">
    <source>
        <dbReference type="EMBL" id="SCM77392.1"/>
    </source>
</evidence>
<feature type="transmembrane region" description="Helical" evidence="1">
    <location>
        <begin position="393"/>
        <end position="415"/>
    </location>
</feature>
<feature type="transmembrane region" description="Helical" evidence="1">
    <location>
        <begin position="150"/>
        <end position="170"/>
    </location>
</feature>
<sequence length="518" mass="55829">MAAGSMTAPAEANLSPIGLSRPDTLVFVCFCLVGSLAYLAVLTNGTFDLDARETLDRAYDAYARALLAGRLDVSRDVIGNEGFYIDGKVYLYYGILPALLRLPFLLANVESPGPRLFVWIEAAAAATLFHLTLARILSAVDPPVHKPANGAFALMAGIAAWIASPCLLLVSNASIYHEPIGVALVCIGGVLLLLSGSIASALSGQLPQISTARLTAIAALSGLSLHARPPLAVGLFLLTGLLCLWTLAEATQHGLRGRLLHAVCKSLLPGAMLAIAIAVFLFANWLRFGDPMSAGPLKYYGYYLFLEGNSPRMQTFFEQGRFQLLRLIPNALVHALGVYQIHEPLTKLLRVGAMRLESPIHGLLLIWAPVVIMSVFGTRHLVELLRRRRRCGLWLAGIGLALSASLVIMLCYSTVTLRYKFEMWPALFFLAAIGLVERLGPSPQKSGNQTASRATISFAPVSPAFIGIVVLAAFYSYRCIEQYKSMPLFNGDPADSIFQTGPDGVIMPTTLRDVSGES</sequence>
<keyword evidence="1" id="KW-0812">Transmembrane</keyword>
<keyword evidence="1" id="KW-0472">Membrane</keyword>
<feature type="transmembrane region" description="Helical" evidence="1">
    <location>
        <begin position="267"/>
        <end position="286"/>
    </location>
</feature>
<reference evidence="2" key="1">
    <citation type="submission" date="2016-08" db="EMBL/GenBank/DDBJ databases">
        <authorList>
            <person name="Seilhamer J.J."/>
        </authorList>
    </citation>
    <scope>NUCLEOTIDE SEQUENCE</scope>
    <source>
        <strain evidence="2">86</strain>
    </source>
</reference>
<keyword evidence="1" id="KW-1133">Transmembrane helix</keyword>
<proteinExistence type="predicted"/>
<feature type="transmembrane region" description="Helical" evidence="1">
    <location>
        <begin position="458"/>
        <end position="477"/>
    </location>
</feature>
<feature type="transmembrane region" description="Helical" evidence="1">
    <location>
        <begin position="90"/>
        <end position="109"/>
    </location>
</feature>
<feature type="transmembrane region" description="Helical" evidence="1">
    <location>
        <begin position="116"/>
        <end position="138"/>
    </location>
</feature>
<dbReference type="AlphaFoldDB" id="A0A212LIL6"/>
<protein>
    <recommendedName>
        <fullName evidence="3">Glycosyltransferase RgtA/B/C/D-like domain-containing protein</fullName>
    </recommendedName>
</protein>
<name>A0A212LIL6_9HYPH</name>
<organism evidence="2">
    <name type="scientific">uncultured Pleomorphomonas sp</name>
    <dbReference type="NCBI Taxonomy" id="442121"/>
    <lineage>
        <taxon>Bacteria</taxon>
        <taxon>Pseudomonadati</taxon>
        <taxon>Pseudomonadota</taxon>
        <taxon>Alphaproteobacteria</taxon>
        <taxon>Hyphomicrobiales</taxon>
        <taxon>Pleomorphomonadaceae</taxon>
        <taxon>Pleomorphomonas</taxon>
        <taxon>environmental samples</taxon>
    </lineage>
</organism>
<gene>
    <name evidence="2" type="ORF">KL86PLE_41197</name>
</gene>
<feature type="transmembrane region" description="Helical" evidence="1">
    <location>
        <begin position="230"/>
        <end position="247"/>
    </location>
</feature>
<feature type="transmembrane region" description="Helical" evidence="1">
    <location>
        <begin position="25"/>
        <end position="47"/>
    </location>
</feature>
<feature type="transmembrane region" description="Helical" evidence="1">
    <location>
        <begin position="360"/>
        <end position="381"/>
    </location>
</feature>
<evidence type="ECO:0000256" key="1">
    <source>
        <dbReference type="SAM" id="Phobius"/>
    </source>
</evidence>
<evidence type="ECO:0008006" key="3">
    <source>
        <dbReference type="Google" id="ProtNLM"/>
    </source>
</evidence>
<accession>A0A212LIL6</accession>